<reference evidence="9 10" key="1">
    <citation type="journal article" date="2009" name="Science">
        <title>Green evolution and dynamic adaptations revealed by genomes of the marine picoeukaryotes Micromonas.</title>
        <authorList>
            <person name="Worden A.Z."/>
            <person name="Lee J.H."/>
            <person name="Mock T."/>
            <person name="Rouze P."/>
            <person name="Simmons M.P."/>
            <person name="Aerts A.L."/>
            <person name="Allen A.E."/>
            <person name="Cuvelier M.L."/>
            <person name="Derelle E."/>
            <person name="Everett M.V."/>
            <person name="Foulon E."/>
            <person name="Grimwood J."/>
            <person name="Gundlach H."/>
            <person name="Henrissat B."/>
            <person name="Napoli C."/>
            <person name="McDonald S.M."/>
            <person name="Parker M.S."/>
            <person name="Rombauts S."/>
            <person name="Salamov A."/>
            <person name="Von Dassow P."/>
            <person name="Badger J.H."/>
            <person name="Coutinho P.M."/>
            <person name="Demir E."/>
            <person name="Dubchak I."/>
            <person name="Gentemann C."/>
            <person name="Eikrem W."/>
            <person name="Gready J.E."/>
            <person name="John U."/>
            <person name="Lanier W."/>
            <person name="Lindquist E.A."/>
            <person name="Lucas S."/>
            <person name="Mayer K.F."/>
            <person name="Moreau H."/>
            <person name="Not F."/>
            <person name="Otillar R."/>
            <person name="Panaud O."/>
            <person name="Pangilinan J."/>
            <person name="Paulsen I."/>
            <person name="Piegu B."/>
            <person name="Poliakov A."/>
            <person name="Robbens S."/>
            <person name="Schmutz J."/>
            <person name="Toulza E."/>
            <person name="Wyss T."/>
            <person name="Zelensky A."/>
            <person name="Zhou K."/>
            <person name="Armbrust E.V."/>
            <person name="Bhattacharya D."/>
            <person name="Goodenough U.W."/>
            <person name="Van de Peer Y."/>
            <person name="Grigoriev I.V."/>
        </authorList>
    </citation>
    <scope>NUCLEOTIDE SEQUENCE [LARGE SCALE GENOMIC DNA]</scope>
    <source>
        <strain evidence="10">RCC299 / NOUM17</strain>
    </source>
</reference>
<keyword evidence="10" id="KW-1185">Reference proteome</keyword>
<feature type="domain" description="Tyrosine-protein phosphatase" evidence="7">
    <location>
        <begin position="5"/>
        <end position="192"/>
    </location>
</feature>
<dbReference type="InParanoid" id="C1E9A2"/>
<dbReference type="EC" id="3.1.3.48" evidence="2"/>
<dbReference type="Proteomes" id="UP000002009">
    <property type="component" value="Chromosome 6"/>
</dbReference>
<comment type="similarity">
    <text evidence="1">Belongs to the protein-tyrosine phosphatase family. Non-receptor class dual specificity subfamily.</text>
</comment>
<gene>
    <name evidence="9" type="ORF">MICPUN_101220</name>
</gene>
<evidence type="ECO:0000256" key="2">
    <source>
        <dbReference type="ARBA" id="ARBA00013064"/>
    </source>
</evidence>
<feature type="region of interest" description="Disordered" evidence="6">
    <location>
        <begin position="41"/>
        <end position="64"/>
    </location>
</feature>
<dbReference type="PROSITE" id="PS50056">
    <property type="entry name" value="TYR_PHOSPHATASE_2"/>
    <property type="match status" value="1"/>
</dbReference>
<feature type="active site" description="Phosphocysteine intermediate" evidence="5">
    <location>
        <position position="136"/>
    </location>
</feature>
<dbReference type="eggNOG" id="KOG1716">
    <property type="taxonomic scope" value="Eukaryota"/>
</dbReference>
<dbReference type="CDD" id="cd14498">
    <property type="entry name" value="DSP"/>
    <property type="match status" value="1"/>
</dbReference>
<dbReference type="KEGG" id="mis:MICPUN_101220"/>
<dbReference type="InterPro" id="IPR000387">
    <property type="entry name" value="Tyr_Pase_dom"/>
</dbReference>
<protein>
    <recommendedName>
        <fullName evidence="2">protein-tyrosine-phosphatase</fullName>
        <ecNumber evidence="2">3.1.3.48</ecNumber>
    </recommendedName>
</protein>
<evidence type="ECO:0000256" key="3">
    <source>
        <dbReference type="ARBA" id="ARBA00022801"/>
    </source>
</evidence>
<feature type="region of interest" description="Disordered" evidence="6">
    <location>
        <begin position="220"/>
        <end position="240"/>
    </location>
</feature>
<dbReference type="InterPro" id="IPR000340">
    <property type="entry name" value="Dual-sp_phosphatase_cat-dom"/>
</dbReference>
<evidence type="ECO:0000313" key="9">
    <source>
        <dbReference type="EMBL" id="ACO64644.1"/>
    </source>
</evidence>
<dbReference type="PANTHER" id="PTHR45848">
    <property type="entry name" value="DUAL SPECIFICITY PROTEIN PHOSPHATASE 12 FAMILY MEMBER"/>
    <property type="match status" value="1"/>
</dbReference>
<organism evidence="9 10">
    <name type="scientific">Micromonas commoda (strain RCC299 / NOUM17 / CCMP2709)</name>
    <name type="common">Picoplanktonic green alga</name>
    <dbReference type="NCBI Taxonomy" id="296587"/>
    <lineage>
        <taxon>Eukaryota</taxon>
        <taxon>Viridiplantae</taxon>
        <taxon>Chlorophyta</taxon>
        <taxon>Mamiellophyceae</taxon>
        <taxon>Mamiellales</taxon>
        <taxon>Mamiellaceae</taxon>
        <taxon>Micromonas</taxon>
    </lineage>
</organism>
<dbReference type="GO" id="GO:0008138">
    <property type="term" value="F:protein tyrosine/serine/threonine phosphatase activity"/>
    <property type="evidence" value="ECO:0007669"/>
    <property type="project" value="InterPro"/>
</dbReference>
<dbReference type="PROSITE" id="PS50054">
    <property type="entry name" value="TYR_PHOSPHATASE_DUAL"/>
    <property type="match status" value="1"/>
</dbReference>
<proteinExistence type="inferred from homology"/>
<dbReference type="OrthoDB" id="2017893at2759"/>
<dbReference type="SMART" id="SM00195">
    <property type="entry name" value="DSPc"/>
    <property type="match status" value="1"/>
</dbReference>
<evidence type="ECO:0000313" key="10">
    <source>
        <dbReference type="Proteomes" id="UP000002009"/>
    </source>
</evidence>
<evidence type="ECO:0000256" key="1">
    <source>
        <dbReference type="ARBA" id="ARBA00008601"/>
    </source>
</evidence>
<dbReference type="EMBL" id="CP001327">
    <property type="protein sequence ID" value="ACO64644.1"/>
    <property type="molecule type" value="Genomic_DNA"/>
</dbReference>
<evidence type="ECO:0000259" key="7">
    <source>
        <dbReference type="PROSITE" id="PS50054"/>
    </source>
</evidence>
<sequence length="428" mass="44659">MGEERPSEVEPGLWVCSEAAVASALADPSLGITHLISIGYPPPGHPAGDDDDDDDAGPAGGSNGVKTLSVELEDDEDGDLLTQIPACVAFIRDALRLRDANRAAAAAAVNDDDAEAAAASSSAASTRRGGGALVHCHAGVSRSCAVIAAHVMKTRGVDADDALEVVRRAHPRADPNAGFVAQLRLWRSMDCKLNMADEAYRLYSVARLARRREYRGYVDATDVQPDPGADVDTAGDERTAGGETRVDRFVPFVGSASVAIVGPRHGGGREAGSMIRCRRCGRLVARGGNLLPHRPGQGIDAFSWRKRHKMEAAGAGSGSGSAGGCQNLFTQPIAWMQGVEDGVSTEGKLSCPRCEVKIGAFNWSGCQCGCGAWVTPAFYLQTGKVDVMAPPGEPEVGGSIPVGGVRMPRLAASRPAVRRPSLAGRDDA</sequence>
<dbReference type="STRING" id="296587.C1E9A2"/>
<keyword evidence="3" id="KW-0378">Hydrolase</keyword>
<dbReference type="GeneID" id="8244330"/>
<feature type="domain" description="Tyrosine specific protein phosphatases" evidence="8">
    <location>
        <begin position="128"/>
        <end position="171"/>
    </location>
</feature>
<evidence type="ECO:0000256" key="4">
    <source>
        <dbReference type="ARBA" id="ARBA00022912"/>
    </source>
</evidence>
<keyword evidence="4" id="KW-0904">Protein phosphatase</keyword>
<dbReference type="Gene3D" id="3.90.190.10">
    <property type="entry name" value="Protein tyrosine phosphatase superfamily"/>
    <property type="match status" value="1"/>
</dbReference>
<accession>C1E9A2</accession>
<evidence type="ECO:0000256" key="5">
    <source>
        <dbReference type="PIRSR" id="PIRSR000941-50"/>
    </source>
</evidence>
<dbReference type="GO" id="GO:0004725">
    <property type="term" value="F:protein tyrosine phosphatase activity"/>
    <property type="evidence" value="ECO:0007669"/>
    <property type="project" value="UniProtKB-EC"/>
</dbReference>
<dbReference type="InterPro" id="IPR020422">
    <property type="entry name" value="TYR_PHOSPHATASE_DUAL_dom"/>
</dbReference>
<evidence type="ECO:0000256" key="6">
    <source>
        <dbReference type="SAM" id="MobiDB-lite"/>
    </source>
</evidence>
<dbReference type="PIRSF" id="PIRSF000941">
    <property type="entry name" value="DUSP12"/>
    <property type="match status" value="1"/>
</dbReference>
<dbReference type="RefSeq" id="XP_002503386.1">
    <property type="nucleotide sequence ID" value="XM_002503340.1"/>
</dbReference>
<dbReference type="InterPro" id="IPR029021">
    <property type="entry name" value="Prot-tyrosine_phosphatase-like"/>
</dbReference>
<dbReference type="InterPro" id="IPR016278">
    <property type="entry name" value="DUSP12"/>
</dbReference>
<name>C1E9A2_MICCC</name>
<evidence type="ECO:0000259" key="8">
    <source>
        <dbReference type="PROSITE" id="PS50056"/>
    </source>
</evidence>
<dbReference type="Pfam" id="PF00782">
    <property type="entry name" value="DSPc"/>
    <property type="match status" value="1"/>
</dbReference>
<dbReference type="AlphaFoldDB" id="C1E9A2"/>
<dbReference type="PANTHER" id="PTHR45848:SF4">
    <property type="entry name" value="DUAL SPECIFICITY PROTEIN PHOSPHATASE 12"/>
    <property type="match status" value="1"/>
</dbReference>
<dbReference type="SUPFAM" id="SSF52799">
    <property type="entry name" value="(Phosphotyrosine protein) phosphatases II"/>
    <property type="match status" value="1"/>
</dbReference>